<feature type="region of interest" description="Disordered" evidence="1">
    <location>
        <begin position="83"/>
        <end position="132"/>
    </location>
</feature>
<feature type="compositionally biased region" description="Low complexity" evidence="1">
    <location>
        <begin position="107"/>
        <end position="119"/>
    </location>
</feature>
<dbReference type="Proteomes" id="UP000784294">
    <property type="component" value="Unassembled WGS sequence"/>
</dbReference>
<evidence type="ECO:0000313" key="2">
    <source>
        <dbReference type="EMBL" id="VEL23728.1"/>
    </source>
</evidence>
<dbReference type="AlphaFoldDB" id="A0A448WYR1"/>
<evidence type="ECO:0000313" key="3">
    <source>
        <dbReference type="Proteomes" id="UP000784294"/>
    </source>
</evidence>
<name>A0A448WYR1_9PLAT</name>
<gene>
    <name evidence="2" type="ORF">PXEA_LOCUS17168</name>
</gene>
<protein>
    <submittedName>
        <fullName evidence="2">Uncharacterized protein</fullName>
    </submittedName>
</protein>
<organism evidence="2 3">
    <name type="scientific">Protopolystoma xenopodis</name>
    <dbReference type="NCBI Taxonomy" id="117903"/>
    <lineage>
        <taxon>Eukaryota</taxon>
        <taxon>Metazoa</taxon>
        <taxon>Spiralia</taxon>
        <taxon>Lophotrochozoa</taxon>
        <taxon>Platyhelminthes</taxon>
        <taxon>Monogenea</taxon>
        <taxon>Polyopisthocotylea</taxon>
        <taxon>Polystomatidea</taxon>
        <taxon>Polystomatidae</taxon>
        <taxon>Protopolystoma</taxon>
    </lineage>
</organism>
<sequence>MELGSRESVTLHTHFAHARSADSPPDWPPTHLPVNVVFSGGSPPSTGTCAGNPSSGQPRPANPAARGFHSAFWLFPAPRHGLSHVSSRPAPGLAEARNCPLGVGNQRSAPPASPRRLPSCPAPAWPGRLHAA</sequence>
<feature type="compositionally biased region" description="Polar residues" evidence="1">
    <location>
        <begin position="42"/>
        <end position="57"/>
    </location>
</feature>
<reference evidence="2" key="1">
    <citation type="submission" date="2018-11" db="EMBL/GenBank/DDBJ databases">
        <authorList>
            <consortium name="Pathogen Informatics"/>
        </authorList>
    </citation>
    <scope>NUCLEOTIDE SEQUENCE</scope>
</reference>
<proteinExistence type="predicted"/>
<accession>A0A448WYR1</accession>
<dbReference type="EMBL" id="CAAALY010063550">
    <property type="protein sequence ID" value="VEL23728.1"/>
    <property type="molecule type" value="Genomic_DNA"/>
</dbReference>
<comment type="caution">
    <text evidence="2">The sequence shown here is derived from an EMBL/GenBank/DDBJ whole genome shotgun (WGS) entry which is preliminary data.</text>
</comment>
<keyword evidence="3" id="KW-1185">Reference proteome</keyword>
<evidence type="ECO:0000256" key="1">
    <source>
        <dbReference type="SAM" id="MobiDB-lite"/>
    </source>
</evidence>
<feature type="region of interest" description="Disordered" evidence="1">
    <location>
        <begin position="17"/>
        <end position="65"/>
    </location>
</feature>